<feature type="compositionally biased region" description="Basic residues" evidence="1">
    <location>
        <begin position="238"/>
        <end position="247"/>
    </location>
</feature>
<dbReference type="AlphaFoldDB" id="A0AAD4M338"/>
<protein>
    <submittedName>
        <fullName evidence="2">Uncharacterized protein</fullName>
    </submittedName>
</protein>
<accession>A0AAD4M338</accession>
<feature type="region of interest" description="Disordered" evidence="1">
    <location>
        <begin position="1"/>
        <end position="23"/>
    </location>
</feature>
<sequence>MSSASTAARSPPPTINNLGAGQRARVMRSSRKLGAVLGTTPFLLESCGSSVPAVLCPTSSKHDDARMFPVSSHIKRHHRKCSVLEEVSASSDISPLVLLSRDSASSNESLLTMSESSTEELPAPLMLAAMSQPSSGNAPRPLVLCLNSVPLSPSDPRVQGFPLTPLSPNMDVPSSPDTPVELSRAEARRRKMARVVRTLGENVPQELVFQPSDMDWPENPPMPTARLLDARLISRTRSTGKSHRRRSSSVGSNSQWQRLLELPAPVFSSSPQAPEDQHWVGAWNRRNIAQVQRELRALRGH</sequence>
<keyword evidence="3" id="KW-1185">Reference proteome</keyword>
<feature type="region of interest" description="Disordered" evidence="1">
    <location>
        <begin position="236"/>
        <end position="255"/>
    </location>
</feature>
<evidence type="ECO:0000256" key="1">
    <source>
        <dbReference type="SAM" id="MobiDB-lite"/>
    </source>
</evidence>
<proteinExistence type="predicted"/>
<name>A0AAD4M338_9AGAM</name>
<organism evidence="2 3">
    <name type="scientific">Multifurca ochricompacta</name>
    <dbReference type="NCBI Taxonomy" id="376703"/>
    <lineage>
        <taxon>Eukaryota</taxon>
        <taxon>Fungi</taxon>
        <taxon>Dikarya</taxon>
        <taxon>Basidiomycota</taxon>
        <taxon>Agaricomycotina</taxon>
        <taxon>Agaricomycetes</taxon>
        <taxon>Russulales</taxon>
        <taxon>Russulaceae</taxon>
        <taxon>Multifurca</taxon>
    </lineage>
</organism>
<comment type="caution">
    <text evidence="2">The sequence shown here is derived from an EMBL/GenBank/DDBJ whole genome shotgun (WGS) entry which is preliminary data.</text>
</comment>
<reference evidence="2" key="1">
    <citation type="journal article" date="2022" name="New Phytol.">
        <title>Evolutionary transition to the ectomycorrhizal habit in the genomes of a hyperdiverse lineage of mushroom-forming fungi.</title>
        <authorList>
            <person name="Looney B."/>
            <person name="Miyauchi S."/>
            <person name="Morin E."/>
            <person name="Drula E."/>
            <person name="Courty P.E."/>
            <person name="Kohler A."/>
            <person name="Kuo A."/>
            <person name="LaButti K."/>
            <person name="Pangilinan J."/>
            <person name="Lipzen A."/>
            <person name="Riley R."/>
            <person name="Andreopoulos W."/>
            <person name="He G."/>
            <person name="Johnson J."/>
            <person name="Nolan M."/>
            <person name="Tritt A."/>
            <person name="Barry K.W."/>
            <person name="Grigoriev I.V."/>
            <person name="Nagy L.G."/>
            <person name="Hibbett D."/>
            <person name="Henrissat B."/>
            <person name="Matheny P.B."/>
            <person name="Labbe J."/>
            <person name="Martin F.M."/>
        </authorList>
    </citation>
    <scope>NUCLEOTIDE SEQUENCE</scope>
    <source>
        <strain evidence="2">BPL690</strain>
    </source>
</reference>
<dbReference type="EMBL" id="WTXG01000018">
    <property type="protein sequence ID" value="KAI0300486.1"/>
    <property type="molecule type" value="Genomic_DNA"/>
</dbReference>
<evidence type="ECO:0000313" key="2">
    <source>
        <dbReference type="EMBL" id="KAI0300486.1"/>
    </source>
</evidence>
<evidence type="ECO:0000313" key="3">
    <source>
        <dbReference type="Proteomes" id="UP001203297"/>
    </source>
</evidence>
<dbReference type="Proteomes" id="UP001203297">
    <property type="component" value="Unassembled WGS sequence"/>
</dbReference>
<gene>
    <name evidence="2" type="ORF">B0F90DRAFT_1817547</name>
</gene>